<dbReference type="Gene3D" id="3.40.50.1820">
    <property type="entry name" value="alpha/beta hydrolase"/>
    <property type="match status" value="2"/>
</dbReference>
<gene>
    <name evidence="7" type="ORF">APLA_LOCUS9272</name>
</gene>
<protein>
    <recommendedName>
        <fullName evidence="6">Carboxylesterase type B domain-containing protein</fullName>
    </recommendedName>
</protein>
<reference evidence="7 8" key="1">
    <citation type="submission" date="2020-04" db="EMBL/GenBank/DDBJ databases">
        <authorList>
            <person name="Wallbank WR R."/>
            <person name="Pardo Diaz C."/>
            <person name="Kozak K."/>
            <person name="Martin S."/>
            <person name="Jiggins C."/>
            <person name="Moest M."/>
            <person name="Warren A I."/>
            <person name="Byers J.R.P. K."/>
            <person name="Montejo-Kovacevich G."/>
            <person name="Yen C E."/>
        </authorList>
    </citation>
    <scope>NUCLEOTIDE SEQUENCE [LARGE SCALE GENOMIC DNA]</scope>
</reference>
<sequence>MWDPKSKIIILILPFLIHNGGAFTRIDPLVETKLGLIRGLRASDGDYSMFMGIPYATVNESNPFGPSKPHPGFDETFEAYDDSSVCPQVEEFVSPWGLLGYEPDTSAPLKLAENLGLPTSDTDEALEFLARTDLKLVLASAIELNLQLRPCVEQHFDDVETFIYDYPINIQNSNLGRMPILIGHTSDEMSGFFERTTSEEYAVLNVFYDTLKDAFNFENDDLVEMETYIRHFYIGDEAFSAEVEQDLTIFASDFNFNYPAVRTINKYVNNGATNVYYYVFSYDGDRPFFKILNNITSPGAGHADEIGYLFDVSFMDQKPSDEDQLIIDRITSLWTNFAKYGQPVPQVTELLPVQWPAVTKQTQYYLNIDSELEVKKRIFKQRMTMWNLFYKINEKFQIGYRDTDE</sequence>
<evidence type="ECO:0000256" key="3">
    <source>
        <dbReference type="ARBA" id="ARBA00022801"/>
    </source>
</evidence>
<keyword evidence="5" id="KW-0732">Signal</keyword>
<evidence type="ECO:0000256" key="4">
    <source>
        <dbReference type="ARBA" id="ARBA00023180"/>
    </source>
</evidence>
<evidence type="ECO:0000313" key="7">
    <source>
        <dbReference type="EMBL" id="CAB3240847.1"/>
    </source>
</evidence>
<proteinExistence type="inferred from homology"/>
<dbReference type="AlphaFoldDB" id="A0A8S1A1S4"/>
<dbReference type="InterPro" id="IPR002018">
    <property type="entry name" value="CarbesteraseB"/>
</dbReference>
<keyword evidence="4" id="KW-0325">Glycoprotein</keyword>
<organism evidence="7 8">
    <name type="scientific">Arctia plantaginis</name>
    <name type="common">Wood tiger moth</name>
    <name type="synonym">Phalaena plantaginis</name>
    <dbReference type="NCBI Taxonomy" id="874455"/>
    <lineage>
        <taxon>Eukaryota</taxon>
        <taxon>Metazoa</taxon>
        <taxon>Ecdysozoa</taxon>
        <taxon>Arthropoda</taxon>
        <taxon>Hexapoda</taxon>
        <taxon>Insecta</taxon>
        <taxon>Pterygota</taxon>
        <taxon>Neoptera</taxon>
        <taxon>Endopterygota</taxon>
        <taxon>Lepidoptera</taxon>
        <taxon>Glossata</taxon>
        <taxon>Ditrysia</taxon>
        <taxon>Noctuoidea</taxon>
        <taxon>Erebidae</taxon>
        <taxon>Arctiinae</taxon>
        <taxon>Arctia</taxon>
    </lineage>
</organism>
<feature type="domain" description="Carboxylesterase type B" evidence="6">
    <location>
        <begin position="27"/>
        <end position="93"/>
    </location>
</feature>
<dbReference type="GO" id="GO:0052689">
    <property type="term" value="F:carboxylic ester hydrolase activity"/>
    <property type="evidence" value="ECO:0007669"/>
    <property type="project" value="UniProtKB-KW"/>
</dbReference>
<evidence type="ECO:0000256" key="5">
    <source>
        <dbReference type="SAM" id="SignalP"/>
    </source>
</evidence>
<name>A0A8S1A1S4_ARCPL</name>
<comment type="similarity">
    <text evidence="1">Belongs to the type-B carboxylesterase/lipase family.</text>
</comment>
<dbReference type="EMBL" id="CADEBD010000309">
    <property type="protein sequence ID" value="CAB3240847.1"/>
    <property type="molecule type" value="Genomic_DNA"/>
</dbReference>
<dbReference type="Proteomes" id="UP000494256">
    <property type="component" value="Unassembled WGS sequence"/>
</dbReference>
<feature type="domain" description="Carboxylesterase type B" evidence="6">
    <location>
        <begin position="109"/>
        <end position="386"/>
    </location>
</feature>
<evidence type="ECO:0000256" key="2">
    <source>
        <dbReference type="ARBA" id="ARBA00022487"/>
    </source>
</evidence>
<dbReference type="Pfam" id="PF00135">
    <property type="entry name" value="COesterase"/>
    <property type="match status" value="2"/>
</dbReference>
<evidence type="ECO:0000313" key="8">
    <source>
        <dbReference type="Proteomes" id="UP000494256"/>
    </source>
</evidence>
<evidence type="ECO:0000259" key="6">
    <source>
        <dbReference type="Pfam" id="PF00135"/>
    </source>
</evidence>
<keyword evidence="3" id="KW-0378">Hydrolase</keyword>
<dbReference type="SUPFAM" id="SSF53474">
    <property type="entry name" value="alpha/beta-Hydrolases"/>
    <property type="match status" value="2"/>
</dbReference>
<accession>A0A8S1A1S4</accession>
<keyword evidence="2" id="KW-0719">Serine esterase</keyword>
<dbReference type="OrthoDB" id="10250549at2759"/>
<evidence type="ECO:0000256" key="1">
    <source>
        <dbReference type="ARBA" id="ARBA00005964"/>
    </source>
</evidence>
<feature type="chain" id="PRO_5035909250" description="Carboxylesterase type B domain-containing protein" evidence="5">
    <location>
        <begin position="23"/>
        <end position="405"/>
    </location>
</feature>
<comment type="caution">
    <text evidence="7">The sequence shown here is derived from an EMBL/GenBank/DDBJ whole genome shotgun (WGS) entry which is preliminary data.</text>
</comment>
<feature type="signal peptide" evidence="5">
    <location>
        <begin position="1"/>
        <end position="22"/>
    </location>
</feature>
<dbReference type="PANTHER" id="PTHR43142">
    <property type="entry name" value="CARBOXYLIC ESTER HYDROLASE"/>
    <property type="match status" value="1"/>
</dbReference>
<dbReference type="InterPro" id="IPR029058">
    <property type="entry name" value="AB_hydrolase_fold"/>
</dbReference>
<dbReference type="PANTHER" id="PTHR43142:SF1">
    <property type="entry name" value="CARBOXYLIC ESTER HYDROLASE"/>
    <property type="match status" value="1"/>
</dbReference>